<comment type="subcellular location">
    <subcellularLocation>
        <location evidence="5">Cytoplasm</location>
    </subcellularLocation>
</comment>
<evidence type="ECO:0000256" key="3">
    <source>
        <dbReference type="ARBA" id="ARBA00022768"/>
    </source>
</evidence>
<keyword evidence="3 5" id="KW-0251">Elongation factor</keyword>
<dbReference type="GO" id="GO:0005737">
    <property type="term" value="C:cytoplasm"/>
    <property type="evidence" value="ECO:0007669"/>
    <property type="project" value="UniProtKB-SubCell"/>
</dbReference>
<protein>
    <recommendedName>
        <fullName evidence="2 5">Elongation factor Ts</fullName>
        <shortName evidence="5">EF-Ts</shortName>
    </recommendedName>
</protein>
<accession>A0A1F5TCH0</accession>
<dbReference type="Gene3D" id="3.30.479.20">
    <property type="entry name" value="Elongation factor Ts, dimerisation domain"/>
    <property type="match status" value="1"/>
</dbReference>
<dbReference type="FunFam" id="1.10.8.10:FF:000001">
    <property type="entry name" value="Elongation factor Ts"/>
    <property type="match status" value="1"/>
</dbReference>
<evidence type="ECO:0000259" key="6">
    <source>
        <dbReference type="Pfam" id="PF00889"/>
    </source>
</evidence>
<dbReference type="Pfam" id="PF00889">
    <property type="entry name" value="EF_TS"/>
    <property type="match status" value="1"/>
</dbReference>
<evidence type="ECO:0000256" key="1">
    <source>
        <dbReference type="ARBA" id="ARBA00005532"/>
    </source>
</evidence>
<comment type="similarity">
    <text evidence="1 5">Belongs to the EF-Ts family.</text>
</comment>
<evidence type="ECO:0000256" key="4">
    <source>
        <dbReference type="ARBA" id="ARBA00022917"/>
    </source>
</evidence>
<dbReference type="PROSITE" id="PS01126">
    <property type="entry name" value="EF_TS_1"/>
    <property type="match status" value="1"/>
</dbReference>
<keyword evidence="5" id="KW-0963">Cytoplasm</keyword>
<evidence type="ECO:0000256" key="5">
    <source>
        <dbReference type="HAMAP-Rule" id="MF_00050"/>
    </source>
</evidence>
<organism evidence="7 8">
    <name type="scientific">Candidatus Falkowbacteria bacterium RIFOXYC2_FULL_48_21</name>
    <dbReference type="NCBI Taxonomy" id="1798005"/>
    <lineage>
        <taxon>Bacteria</taxon>
        <taxon>Candidatus Falkowiibacteriota</taxon>
    </lineage>
</organism>
<dbReference type="InterPro" id="IPR018101">
    <property type="entry name" value="Transl_elong_Ts_CS"/>
</dbReference>
<name>A0A1F5TCH0_9BACT</name>
<proteinExistence type="inferred from homology"/>
<dbReference type="InterPro" id="IPR009060">
    <property type="entry name" value="UBA-like_sf"/>
</dbReference>
<dbReference type="FunFam" id="1.10.286.20:FF:000001">
    <property type="entry name" value="Elongation factor Ts"/>
    <property type="match status" value="1"/>
</dbReference>
<dbReference type="GO" id="GO:0003746">
    <property type="term" value="F:translation elongation factor activity"/>
    <property type="evidence" value="ECO:0007669"/>
    <property type="project" value="UniProtKB-UniRule"/>
</dbReference>
<dbReference type="HAMAP" id="MF_00050">
    <property type="entry name" value="EF_Ts"/>
    <property type="match status" value="1"/>
</dbReference>
<feature type="domain" description="Translation elongation factor EFTs/EF1B dimerisation" evidence="6">
    <location>
        <begin position="33"/>
        <end position="194"/>
    </location>
</feature>
<dbReference type="Proteomes" id="UP000178656">
    <property type="component" value="Unassembled WGS sequence"/>
</dbReference>
<dbReference type="Gene3D" id="1.10.286.20">
    <property type="match status" value="1"/>
</dbReference>
<dbReference type="SUPFAM" id="SSF46934">
    <property type="entry name" value="UBA-like"/>
    <property type="match status" value="1"/>
</dbReference>
<dbReference type="EMBL" id="MFGM01000030">
    <property type="protein sequence ID" value="OGF36684.1"/>
    <property type="molecule type" value="Genomic_DNA"/>
</dbReference>
<dbReference type="SUPFAM" id="SSF54713">
    <property type="entry name" value="Elongation factor Ts (EF-Ts), dimerisation domain"/>
    <property type="match status" value="1"/>
</dbReference>
<dbReference type="Gene3D" id="1.10.8.10">
    <property type="entry name" value="DNA helicase RuvA subunit, C-terminal domain"/>
    <property type="match status" value="1"/>
</dbReference>
<keyword evidence="4 5" id="KW-0648">Protein biosynthesis</keyword>
<dbReference type="CDD" id="cd14275">
    <property type="entry name" value="UBA_EF-Ts"/>
    <property type="match status" value="1"/>
</dbReference>
<evidence type="ECO:0000313" key="7">
    <source>
        <dbReference type="EMBL" id="OGF36684.1"/>
    </source>
</evidence>
<evidence type="ECO:0000313" key="8">
    <source>
        <dbReference type="Proteomes" id="UP000178656"/>
    </source>
</evidence>
<dbReference type="PANTHER" id="PTHR11741">
    <property type="entry name" value="ELONGATION FACTOR TS"/>
    <property type="match status" value="1"/>
</dbReference>
<evidence type="ECO:0000256" key="2">
    <source>
        <dbReference type="ARBA" id="ARBA00016956"/>
    </source>
</evidence>
<gene>
    <name evidence="5 7" type="primary">tsf</name>
    <name evidence="7" type="ORF">A2482_01245</name>
</gene>
<comment type="function">
    <text evidence="5">Associates with the EF-Tu.GDP complex and induces the exchange of GDP to GTP. It remains bound to the aminoacyl-tRNA.EF-Tu.GTP complex up to the GTP hydrolysis stage on the ribosome.</text>
</comment>
<dbReference type="InterPro" id="IPR014039">
    <property type="entry name" value="Transl_elong_EFTs/EF1B_dimer"/>
</dbReference>
<dbReference type="InterPro" id="IPR001816">
    <property type="entry name" value="Transl_elong_EFTs/EF1B"/>
</dbReference>
<dbReference type="AlphaFoldDB" id="A0A1F5TCH0"/>
<dbReference type="PANTHER" id="PTHR11741:SF0">
    <property type="entry name" value="ELONGATION FACTOR TS, MITOCHONDRIAL"/>
    <property type="match status" value="1"/>
</dbReference>
<sequence>MVELQMVTKLRAQTGAGMVDCKKALDESNGDYEKAIEILRKKGEAKATKKMAERQTKEGIVYSYIHSNAKAGVLLELFCETDFVARTDDFKALAHDLAMQIVAMSPEYLSPEQVPAEVLEKEKEVYREQLKSEGKPEAMMEKILEGKLAKFYEENCLLNQAFIKEDKLKVGELIKQMIAKTGEKIEIGKYARFQI</sequence>
<dbReference type="InterPro" id="IPR036402">
    <property type="entry name" value="EF-Ts_dimer_sf"/>
</dbReference>
<feature type="region of interest" description="Involved in Mg(2+) ion dislocation from EF-Tu" evidence="5">
    <location>
        <begin position="81"/>
        <end position="84"/>
    </location>
</feature>
<reference evidence="7 8" key="1">
    <citation type="journal article" date="2016" name="Nat. Commun.">
        <title>Thousands of microbial genomes shed light on interconnected biogeochemical processes in an aquifer system.</title>
        <authorList>
            <person name="Anantharaman K."/>
            <person name="Brown C.T."/>
            <person name="Hug L.A."/>
            <person name="Sharon I."/>
            <person name="Castelle C.J."/>
            <person name="Probst A.J."/>
            <person name="Thomas B.C."/>
            <person name="Singh A."/>
            <person name="Wilkins M.J."/>
            <person name="Karaoz U."/>
            <person name="Brodie E.L."/>
            <person name="Williams K.H."/>
            <person name="Hubbard S.S."/>
            <person name="Banfield J.F."/>
        </authorList>
    </citation>
    <scope>NUCLEOTIDE SEQUENCE [LARGE SCALE GENOMIC DNA]</scope>
</reference>
<comment type="caution">
    <text evidence="7">The sequence shown here is derived from an EMBL/GenBank/DDBJ whole genome shotgun (WGS) entry which is preliminary data.</text>
</comment>